<dbReference type="RefSeq" id="XP_029319746.1">
    <property type="nucleotide sequence ID" value="XM_029463886.1"/>
</dbReference>
<dbReference type="STRING" id="4909.A0A099NWN4"/>
<dbReference type="InterPro" id="IPR000504">
    <property type="entry name" value="RRM_dom"/>
</dbReference>
<proteinExistence type="predicted"/>
<dbReference type="Gene3D" id="3.30.70.330">
    <property type="match status" value="1"/>
</dbReference>
<dbReference type="KEGG" id="pkz:C5L36_0A08655"/>
<dbReference type="PANTHER" id="PTHR45894">
    <property type="entry name" value="RNA-BINDING PROTEIN 8A"/>
    <property type="match status" value="1"/>
</dbReference>
<keyword evidence="7" id="KW-1185">Reference proteome</keyword>
<dbReference type="Proteomes" id="UP000029867">
    <property type="component" value="Unassembled WGS sequence"/>
</dbReference>
<evidence type="ECO:0000313" key="6">
    <source>
        <dbReference type="Proteomes" id="UP000029867"/>
    </source>
</evidence>
<dbReference type="GO" id="GO:0003723">
    <property type="term" value="F:RNA binding"/>
    <property type="evidence" value="ECO:0007669"/>
    <property type="project" value="UniProtKB-UniRule"/>
</dbReference>
<dbReference type="GeneID" id="40381979"/>
<reference evidence="4 7" key="3">
    <citation type="submission" date="2018-06" db="EMBL/GenBank/DDBJ databases">
        <title>Population genomics shows no distinction between pathogenic Candida krusei and environmental Pichia kudriavzevii: One species, four names.</title>
        <authorList>
            <person name="Douglass A.P."/>
            <person name="Offei B."/>
            <person name="Braun-Galleani S."/>
            <person name="Coughlan A.Y."/>
            <person name="Martos A."/>
            <person name="Ortiz-Merino R.A."/>
            <person name="Byrne K.P."/>
            <person name="Wolfe K.H."/>
        </authorList>
    </citation>
    <scope>NUCLEOTIDE SEQUENCE [LARGE SCALE GENOMIC DNA]</scope>
    <source>
        <strain evidence="4 7">CBS573</strain>
    </source>
</reference>
<dbReference type="Pfam" id="PF00076">
    <property type="entry name" value="RRM_1"/>
    <property type="match status" value="1"/>
</dbReference>
<dbReference type="EMBL" id="CP028773">
    <property type="protein sequence ID" value="AWU74269.1"/>
    <property type="molecule type" value="Genomic_DNA"/>
</dbReference>
<feature type="domain" description="RRM" evidence="3">
    <location>
        <begin position="27"/>
        <end position="107"/>
    </location>
</feature>
<dbReference type="InterPro" id="IPR012677">
    <property type="entry name" value="Nucleotide-bd_a/b_plait_sf"/>
</dbReference>
<dbReference type="GO" id="GO:0035145">
    <property type="term" value="C:exon-exon junction complex"/>
    <property type="evidence" value="ECO:0007669"/>
    <property type="project" value="EnsemblFungi"/>
</dbReference>
<evidence type="ECO:0000259" key="3">
    <source>
        <dbReference type="PROSITE" id="PS50102"/>
    </source>
</evidence>
<evidence type="ECO:0000313" key="7">
    <source>
        <dbReference type="Proteomes" id="UP000249293"/>
    </source>
</evidence>
<reference evidence="6" key="1">
    <citation type="journal article" date="2014" name="Microb. Cell Fact.">
        <title>Exploiting Issatchenkia orientalis SD108 for succinic acid production.</title>
        <authorList>
            <person name="Xiao H."/>
            <person name="Shao Z."/>
            <person name="Jiang Y."/>
            <person name="Dole S."/>
            <person name="Zhao H."/>
        </authorList>
    </citation>
    <scope>NUCLEOTIDE SEQUENCE [LARGE SCALE GENOMIC DNA]</scope>
    <source>
        <strain evidence="6">SD108</strain>
    </source>
</reference>
<accession>A0A099NWN4</accession>
<dbReference type="AlphaFoldDB" id="A0A099NWN4"/>
<gene>
    <name evidence="4" type="ORF">C5L36_0A08655</name>
    <name evidence="5" type="ORF">JL09_g4481</name>
</gene>
<evidence type="ECO:0000313" key="4">
    <source>
        <dbReference type="EMBL" id="AWU74269.1"/>
    </source>
</evidence>
<evidence type="ECO:0000313" key="5">
    <source>
        <dbReference type="EMBL" id="KGK36369.1"/>
    </source>
</evidence>
<feature type="region of interest" description="Disordered" evidence="2">
    <location>
        <begin position="117"/>
        <end position="136"/>
    </location>
</feature>
<protein>
    <recommendedName>
        <fullName evidence="3">RRM domain-containing protein</fullName>
    </recommendedName>
</protein>
<dbReference type="SUPFAM" id="SSF54928">
    <property type="entry name" value="RNA-binding domain, RBD"/>
    <property type="match status" value="1"/>
</dbReference>
<dbReference type="eggNOG" id="KOG0130">
    <property type="taxonomic scope" value="Eukaryota"/>
</dbReference>
<dbReference type="Proteomes" id="UP000249293">
    <property type="component" value="Chromosome 1"/>
</dbReference>
<name>A0A099NWN4_PICKU</name>
<feature type="compositionally biased region" description="Basic and acidic residues" evidence="2">
    <location>
        <begin position="125"/>
        <end position="136"/>
    </location>
</feature>
<dbReference type="EMBL" id="JQFK01000077">
    <property type="protein sequence ID" value="KGK36369.1"/>
    <property type="molecule type" value="Genomic_DNA"/>
</dbReference>
<keyword evidence="1" id="KW-0694">RNA-binding</keyword>
<dbReference type="InterPro" id="IPR035979">
    <property type="entry name" value="RBD_domain_sf"/>
</dbReference>
<dbReference type="HOGENOM" id="CLU_012062_18_0_1"/>
<dbReference type="PROSITE" id="PS50102">
    <property type="entry name" value="RRM"/>
    <property type="match status" value="1"/>
</dbReference>
<sequence>MSDIRIAGASVPFTKEGETVAKSVEGYVLIVLNLHPETTEDHLYDVFEEYARVMNLHLNLDKLTGYAKGYALVEFKSIEDAFEVLETHKQKKIEVLGRTIDIDFAFVDKRLNNSYRGGSRGIESSQDRDASPTRRR</sequence>
<dbReference type="VEuPathDB" id="FungiDB:C5L36_0A08655"/>
<evidence type="ECO:0000256" key="2">
    <source>
        <dbReference type="SAM" id="MobiDB-lite"/>
    </source>
</evidence>
<dbReference type="GO" id="GO:0005737">
    <property type="term" value="C:cytoplasm"/>
    <property type="evidence" value="ECO:0007669"/>
    <property type="project" value="InterPro"/>
</dbReference>
<evidence type="ECO:0000256" key="1">
    <source>
        <dbReference type="PROSITE-ProRule" id="PRU00176"/>
    </source>
</evidence>
<dbReference type="GO" id="GO:0006396">
    <property type="term" value="P:RNA processing"/>
    <property type="evidence" value="ECO:0007669"/>
    <property type="project" value="InterPro"/>
</dbReference>
<dbReference type="SMART" id="SM00360">
    <property type="entry name" value="RRM"/>
    <property type="match status" value="1"/>
</dbReference>
<dbReference type="OrthoDB" id="15688at2759"/>
<organism evidence="5 6">
    <name type="scientific">Pichia kudriavzevii</name>
    <name type="common">Yeast</name>
    <name type="synonym">Issatchenkia orientalis</name>
    <dbReference type="NCBI Taxonomy" id="4909"/>
    <lineage>
        <taxon>Eukaryota</taxon>
        <taxon>Fungi</taxon>
        <taxon>Dikarya</taxon>
        <taxon>Ascomycota</taxon>
        <taxon>Saccharomycotina</taxon>
        <taxon>Pichiomycetes</taxon>
        <taxon>Pichiales</taxon>
        <taxon>Pichiaceae</taxon>
        <taxon>Pichia</taxon>
    </lineage>
</organism>
<dbReference type="InterPro" id="IPR008111">
    <property type="entry name" value="RNA-bd_8"/>
</dbReference>
<reference evidence="5" key="2">
    <citation type="submission" date="2014-08" db="EMBL/GenBank/DDBJ databases">
        <title>Exploiting Issatchenkia orientalis SD108 for Succinic Acid Production.</title>
        <authorList>
            <person name="Xiao H."/>
            <person name="Shao Z."/>
            <person name="Jiang Y."/>
            <person name="Dole S."/>
            <person name="Zhao H."/>
        </authorList>
    </citation>
    <scope>NUCLEOTIDE SEQUENCE [LARGE SCALE GENOMIC DNA]</scope>
    <source>
        <strain evidence="5">SD108</strain>
    </source>
</reference>